<keyword evidence="1" id="KW-0496">Mitochondrion</keyword>
<name>A0A023PKU4_9STRA</name>
<accession>A0A023PKU4</accession>
<reference evidence="1" key="1">
    <citation type="journal article" date="2014" name="BMC Genomics">
        <title>A pangenomic analysis of the Nannochloropsis organellar genomes reveals novel genetic variations in key metabolic genes.</title>
        <authorList>
            <person name="Starkenburg S.R."/>
            <person name="Kwon K.J."/>
            <person name="Jha R.K."/>
            <person name="McKay C."/>
            <person name="Jacobs M."/>
            <person name="Chertkov O."/>
            <person name="Twary S."/>
            <person name="Rocap G."/>
            <person name="Cattolico R.A."/>
        </authorList>
    </citation>
    <scope>NUCLEOTIDE SEQUENCE</scope>
    <source>
        <strain evidence="1">CCMP525</strain>
    </source>
</reference>
<sequence length="228" mass="27293">MILEYKDTNFENPVLISYFIPKPLKSQNIYEAFVRSRKKKEVDLEFRDTLISKTEQQFNCLKRLENRFNIYGKKLPNKGQIYTFRFKLFDNTSKLVNFGDRKKRLKNVSSYIFAYNSRRYILENITENIKSRLLSLTKGGFKISFFGQRVILFNSIKKAAKKKTSYDMWIISNLKYIGLLNLYNLQKWEINMKKNLNAITRKKSILYYKDFSLNSLILLDKNINEKVY</sequence>
<proteinExistence type="predicted"/>
<evidence type="ECO:0000313" key="1">
    <source>
        <dbReference type="EMBL" id="AHX24997.1"/>
    </source>
</evidence>
<geneLocation type="mitochondrion" evidence="1"/>
<dbReference type="AlphaFoldDB" id="A0A023PKU4"/>
<protein>
    <submittedName>
        <fullName evidence="1">Uncharacterized protein</fullName>
    </submittedName>
</protein>
<gene>
    <name evidence="1" type="ORF">NaocMp0029</name>
</gene>
<organism evidence="1">
    <name type="scientific">Nannochloropsis oculata</name>
    <dbReference type="NCBI Taxonomy" id="43925"/>
    <lineage>
        <taxon>Eukaryota</taxon>
        <taxon>Sar</taxon>
        <taxon>Stramenopiles</taxon>
        <taxon>Ochrophyta</taxon>
        <taxon>Eustigmatophyceae</taxon>
        <taxon>Eustigmatales</taxon>
        <taxon>Monodopsidaceae</taxon>
        <taxon>Nannochloropsis</taxon>
    </lineage>
</organism>
<dbReference type="EMBL" id="KJ410688">
    <property type="protein sequence ID" value="AHX24997.1"/>
    <property type="molecule type" value="Genomic_DNA"/>
</dbReference>